<dbReference type="Gene3D" id="3.40.50.1820">
    <property type="entry name" value="alpha/beta hydrolase"/>
    <property type="match status" value="1"/>
</dbReference>
<dbReference type="EMBL" id="LN899827">
    <property type="protein sequence ID" value="CUV46858.1"/>
    <property type="molecule type" value="Genomic_DNA"/>
</dbReference>
<dbReference type="InterPro" id="IPR029058">
    <property type="entry name" value="AB_hydrolase_fold"/>
</dbReference>
<dbReference type="PANTHER" id="PTHR36513">
    <property type="entry name" value="ABC TRANSMEMBRANE TYPE-1 DOMAIN-CONTAINING PROTEIN"/>
    <property type="match status" value="1"/>
</dbReference>
<dbReference type="Pfam" id="PF05990">
    <property type="entry name" value="DUF900"/>
    <property type="match status" value="1"/>
</dbReference>
<evidence type="ECO:0000256" key="1">
    <source>
        <dbReference type="SAM" id="MobiDB-lite"/>
    </source>
</evidence>
<evidence type="ECO:0008006" key="3">
    <source>
        <dbReference type="Google" id="ProtNLM"/>
    </source>
</evidence>
<organism evidence="2">
    <name type="scientific">Ralstonia solanacearum</name>
    <name type="common">Pseudomonas solanacearum</name>
    <dbReference type="NCBI Taxonomy" id="305"/>
    <lineage>
        <taxon>Bacteria</taxon>
        <taxon>Pseudomonadati</taxon>
        <taxon>Pseudomonadota</taxon>
        <taxon>Betaproteobacteria</taxon>
        <taxon>Burkholderiales</taxon>
        <taxon>Burkholderiaceae</taxon>
        <taxon>Ralstonia</taxon>
        <taxon>Ralstonia solanacearum species complex</taxon>
    </lineage>
</organism>
<sequence>MGGDGTIARNRAPRPAVAGRGRRTSNPCLRAGYVQHLRRALGQCLRPLGRIAARRQLKSGNPKFLLKTVDGPARQWLLEFIHSVRFQRFRGEAMITPAAARQFVRTICFLLMSGMLGCTAPNPSAISVSRSSPQDSALRPTEGRCPACASVAPRDLGSNPPEGHPAPAPVVVQHGRGDGSAMFPAIVGRIAALSSSQHPPVAYYVAPSLPTPSLPRPSQKSAGYAVVKVLFGTDRGTTGSSIPAATFGNQRSSVVSYGEVDVSIPRNHKLAALESPSVWRMQFHEDPSRDVVLLRTSILSAEAFATTLRSEIQISSNKSMLVFVHGYNVSFADAARRTAQMTYDLAFPGVAVFFSWPSQNQLLAYTLDEQSIEWAQPHLEHFLRELLNNSSADNIYLIAHSMGNRALTKTLVSLAGSDPQAVQRIKEVILAAPDVDADVFVDQIAPGLAKLGAPVTLYASSSDRALMMSKKVHGGARAGESGDHIVVVNGIETVDASNADTDLIGHSYYGDRRSILADIFYLIRNDTRAAQRFGLKSITLKSQTYWLFEK</sequence>
<protein>
    <recommendedName>
        <fullName evidence="3">Alpha/beta hydrolase</fullName>
    </recommendedName>
</protein>
<dbReference type="PANTHER" id="PTHR36513:SF1">
    <property type="entry name" value="TRANSMEMBRANE PROTEIN"/>
    <property type="match status" value="1"/>
</dbReference>
<gene>
    <name evidence="2" type="ORF">TO10_v1_700035</name>
</gene>
<proteinExistence type="predicted"/>
<dbReference type="AlphaFoldDB" id="A0A0S4WKU4"/>
<feature type="region of interest" description="Disordered" evidence="1">
    <location>
        <begin position="1"/>
        <end position="23"/>
    </location>
</feature>
<dbReference type="SUPFAM" id="SSF53474">
    <property type="entry name" value="alpha/beta-Hydrolases"/>
    <property type="match status" value="1"/>
</dbReference>
<evidence type="ECO:0000313" key="2">
    <source>
        <dbReference type="EMBL" id="CUV46858.1"/>
    </source>
</evidence>
<name>A0A0S4WKU4_RALSL</name>
<feature type="compositionally biased region" description="Low complexity" evidence="1">
    <location>
        <begin position="8"/>
        <end position="19"/>
    </location>
</feature>
<dbReference type="InterPro" id="IPR010297">
    <property type="entry name" value="DUF900_hydrolase"/>
</dbReference>
<reference evidence="2" key="1">
    <citation type="submission" date="2015-10" db="EMBL/GenBank/DDBJ databases">
        <authorList>
            <person name="Gilbert D.G."/>
        </authorList>
    </citation>
    <scope>NUCLEOTIDE SEQUENCE</scope>
    <source>
        <strain evidence="2">Phyl III-seqv23</strain>
    </source>
</reference>
<accession>A0A0S4WKU4</accession>